<comment type="caution">
    <text evidence="6">The sequence shown here is derived from an EMBL/GenBank/DDBJ whole genome shotgun (WGS) entry which is preliminary data.</text>
</comment>
<dbReference type="EMBL" id="APVH01000042">
    <property type="protein sequence ID" value="EPX77978.1"/>
    <property type="molecule type" value="Genomic_DNA"/>
</dbReference>
<keyword evidence="2 4" id="KW-0472">Membrane</keyword>
<dbReference type="Pfam" id="PF00691">
    <property type="entry name" value="OmpA"/>
    <property type="match status" value="1"/>
</dbReference>
<feature type="domain" description="OmpA-like" evidence="5">
    <location>
        <begin position="59"/>
        <end position="176"/>
    </location>
</feature>
<dbReference type="CDD" id="cd07185">
    <property type="entry name" value="OmpA_C-like"/>
    <property type="match status" value="1"/>
</dbReference>
<dbReference type="PROSITE" id="PS51257">
    <property type="entry name" value="PROKAR_LIPOPROTEIN"/>
    <property type="match status" value="1"/>
</dbReference>
<organism evidence="6 7">
    <name type="scientific">Salipiger mucosus DSM 16094</name>
    <dbReference type="NCBI Taxonomy" id="1123237"/>
    <lineage>
        <taxon>Bacteria</taxon>
        <taxon>Pseudomonadati</taxon>
        <taxon>Pseudomonadota</taxon>
        <taxon>Alphaproteobacteria</taxon>
        <taxon>Rhodobacterales</taxon>
        <taxon>Roseobacteraceae</taxon>
        <taxon>Salipiger</taxon>
    </lineage>
</organism>
<dbReference type="InterPro" id="IPR006664">
    <property type="entry name" value="OMP_bac"/>
</dbReference>
<keyword evidence="3" id="KW-0998">Cell outer membrane</keyword>
<dbReference type="HOGENOM" id="CLU_1516880_0_0_5"/>
<dbReference type="PRINTS" id="PR01021">
    <property type="entry name" value="OMPADOMAIN"/>
</dbReference>
<sequence>MTFSKKLLVVGILATAMSGCMREYPKQTTEIDNISAAEITRLDASMHVDEADGTSLVHYNPLLRGERTVIEFESAVHELSYDHRKQLDAFLSEAEQYTDYAVVVRGHTNEVGKIEDNTPLAEKRTKAVATYLISQHVQPARITSESYSEREPAVFGDTEYGLERNRRVEVQLTNVVQ</sequence>
<gene>
    <name evidence="6" type="ORF">Salmuc_03300</name>
</gene>
<dbReference type="PANTHER" id="PTHR30329">
    <property type="entry name" value="STATOR ELEMENT OF FLAGELLAR MOTOR COMPLEX"/>
    <property type="match status" value="1"/>
</dbReference>
<dbReference type="RefSeq" id="WP_021120713.1">
    <property type="nucleotide sequence ID" value="NZ_KE557281.1"/>
</dbReference>
<comment type="subcellular location">
    <subcellularLocation>
        <location evidence="1">Cell outer membrane</location>
    </subcellularLocation>
</comment>
<proteinExistence type="predicted"/>
<evidence type="ECO:0000256" key="1">
    <source>
        <dbReference type="ARBA" id="ARBA00004442"/>
    </source>
</evidence>
<dbReference type="SUPFAM" id="SSF103088">
    <property type="entry name" value="OmpA-like"/>
    <property type="match status" value="1"/>
</dbReference>
<evidence type="ECO:0000313" key="6">
    <source>
        <dbReference type="EMBL" id="EPX77978.1"/>
    </source>
</evidence>
<evidence type="ECO:0000256" key="4">
    <source>
        <dbReference type="PROSITE-ProRule" id="PRU00473"/>
    </source>
</evidence>
<protein>
    <submittedName>
        <fullName evidence="6">OmpA/MotB domain protein</fullName>
    </submittedName>
</protein>
<dbReference type="OrthoDB" id="5525824at2"/>
<evidence type="ECO:0000259" key="5">
    <source>
        <dbReference type="PROSITE" id="PS51123"/>
    </source>
</evidence>
<dbReference type="STRING" id="1123237.Salmuc_03300"/>
<dbReference type="PROSITE" id="PS51123">
    <property type="entry name" value="OMPA_2"/>
    <property type="match status" value="1"/>
</dbReference>
<dbReference type="GO" id="GO:0009279">
    <property type="term" value="C:cell outer membrane"/>
    <property type="evidence" value="ECO:0007669"/>
    <property type="project" value="UniProtKB-SubCell"/>
</dbReference>
<dbReference type="Proteomes" id="UP000015347">
    <property type="component" value="Unassembled WGS sequence"/>
</dbReference>
<accession>S9QEH8</accession>
<dbReference type="PANTHER" id="PTHR30329:SF21">
    <property type="entry name" value="LIPOPROTEIN YIAD-RELATED"/>
    <property type="match status" value="1"/>
</dbReference>
<dbReference type="InterPro" id="IPR050330">
    <property type="entry name" value="Bact_OuterMem_StrucFunc"/>
</dbReference>
<reference evidence="7" key="1">
    <citation type="journal article" date="2014" name="Stand. Genomic Sci.">
        <title>Genome sequence of the exopolysaccharide-producing Salipiger mucosus type strain (DSM 16094(T)), a moderately halophilic member of the Roseobacter clade.</title>
        <authorList>
            <person name="Riedel T."/>
            <person name="Spring S."/>
            <person name="Fiebig A."/>
            <person name="Petersen J."/>
            <person name="Kyrpides N.C."/>
            <person name="Goker M."/>
            <person name="Klenk H.P."/>
        </authorList>
    </citation>
    <scope>NUCLEOTIDE SEQUENCE [LARGE SCALE GENOMIC DNA]</scope>
    <source>
        <strain evidence="7">DSM 16094</strain>
    </source>
</reference>
<evidence type="ECO:0000313" key="7">
    <source>
        <dbReference type="Proteomes" id="UP000015347"/>
    </source>
</evidence>
<dbReference type="AlphaFoldDB" id="S9QEH8"/>
<dbReference type="InterPro" id="IPR006665">
    <property type="entry name" value="OmpA-like"/>
</dbReference>
<dbReference type="Gene3D" id="3.30.1330.60">
    <property type="entry name" value="OmpA-like domain"/>
    <property type="match status" value="1"/>
</dbReference>
<keyword evidence="7" id="KW-1185">Reference proteome</keyword>
<evidence type="ECO:0000256" key="2">
    <source>
        <dbReference type="ARBA" id="ARBA00023136"/>
    </source>
</evidence>
<dbReference type="eggNOG" id="COG2885">
    <property type="taxonomic scope" value="Bacteria"/>
</dbReference>
<name>S9QEH8_9RHOB</name>
<dbReference type="InterPro" id="IPR036737">
    <property type="entry name" value="OmpA-like_sf"/>
</dbReference>
<evidence type="ECO:0000256" key="3">
    <source>
        <dbReference type="ARBA" id="ARBA00023237"/>
    </source>
</evidence>